<evidence type="ECO:0000256" key="3">
    <source>
        <dbReference type="ARBA" id="ARBA00022692"/>
    </source>
</evidence>
<dbReference type="InterPro" id="IPR001851">
    <property type="entry name" value="ABC_transp_permease"/>
</dbReference>
<protein>
    <submittedName>
        <fullName evidence="7">Ribose transport system permease protein RbsC</fullName>
    </submittedName>
</protein>
<organism evidence="7">
    <name type="scientific">Candidatus Atribacter allofermentans</name>
    <dbReference type="NCBI Taxonomy" id="1852833"/>
    <lineage>
        <taxon>Bacteria</taxon>
        <taxon>Pseudomonadati</taxon>
        <taxon>Atribacterota</taxon>
        <taxon>Atribacteria</taxon>
        <taxon>Atribacterales</taxon>
        <taxon>Atribacteraceae</taxon>
        <taxon>Atribacter</taxon>
    </lineage>
</organism>
<feature type="transmembrane region" description="Helical" evidence="6">
    <location>
        <begin position="203"/>
        <end position="223"/>
    </location>
</feature>
<dbReference type="GO" id="GO:0005886">
    <property type="term" value="C:plasma membrane"/>
    <property type="evidence" value="ECO:0007669"/>
    <property type="project" value="UniProtKB-SubCell"/>
</dbReference>
<dbReference type="PANTHER" id="PTHR32196">
    <property type="entry name" value="ABC TRANSPORTER PERMEASE PROTEIN YPHD-RELATED-RELATED"/>
    <property type="match status" value="1"/>
</dbReference>
<dbReference type="Pfam" id="PF02653">
    <property type="entry name" value="BPD_transp_2"/>
    <property type="match status" value="1"/>
</dbReference>
<keyword evidence="5 6" id="KW-0472">Membrane</keyword>
<evidence type="ECO:0000256" key="4">
    <source>
        <dbReference type="ARBA" id="ARBA00022989"/>
    </source>
</evidence>
<comment type="caution">
    <text evidence="7">The sequence shown here is derived from an EMBL/GenBank/DDBJ whole genome shotgun (WGS) entry which is preliminary data.</text>
</comment>
<feature type="transmembrane region" description="Helical" evidence="6">
    <location>
        <begin position="71"/>
        <end position="104"/>
    </location>
</feature>
<dbReference type="EMBL" id="MWBQ01000193">
    <property type="protein sequence ID" value="OQA54848.1"/>
    <property type="molecule type" value="Genomic_DNA"/>
</dbReference>
<evidence type="ECO:0000256" key="2">
    <source>
        <dbReference type="ARBA" id="ARBA00022475"/>
    </source>
</evidence>
<keyword evidence="2" id="KW-1003">Cell membrane</keyword>
<reference evidence="7" key="1">
    <citation type="submission" date="2017-02" db="EMBL/GenBank/DDBJ databases">
        <title>Delving into the versatile metabolic prowess of the omnipresent phylum Bacteroidetes.</title>
        <authorList>
            <person name="Nobu M.K."/>
            <person name="Mei R."/>
            <person name="Narihiro T."/>
            <person name="Kuroda K."/>
            <person name="Liu W.-T."/>
        </authorList>
    </citation>
    <scope>NUCLEOTIDE SEQUENCE</scope>
    <source>
        <strain evidence="7">ADurb.Bin276</strain>
    </source>
</reference>
<name>A0A1V5SK21_9BACT</name>
<gene>
    <name evidence="7" type="primary">rbsC_33</name>
    <name evidence="7" type="ORF">BWY41_01859</name>
</gene>
<comment type="subcellular location">
    <subcellularLocation>
        <location evidence="1">Cell membrane</location>
        <topology evidence="1">Multi-pass membrane protein</topology>
    </subcellularLocation>
</comment>
<keyword evidence="3 6" id="KW-0812">Transmembrane</keyword>
<sequence>MLNKKIDSNFFISIIGLPALLVVFFTIFGGNRFFSFINFFNIIQQSVAPSFVVWGICFVMIMGSYDMTPGVTIILSSMISTLLAIKLGYIGLLLGGILTGLIIGAINGFSFLLFKVPSVILTIGLVMIYEILSSVLSKGRGLYLPDGLGLLSHAPYNLIIWIIGGVIAYFLYNRTTIGLHIQTLGSSEKIAKNAGVNIGKTKLIGFLICAIFGGIGGVFYQSYGRFVQPQIGLTSLLLVFPALTGFFYALAISKRVNIIIAVVVGQLTINLLMNGLIIIKLPTTIQQMVMGALLICVVAFGPRGSSKNTLIVK</sequence>
<feature type="transmembrane region" description="Helical" evidence="6">
    <location>
        <begin position="111"/>
        <end position="132"/>
    </location>
</feature>
<dbReference type="Proteomes" id="UP000485569">
    <property type="component" value="Unassembled WGS sequence"/>
</dbReference>
<evidence type="ECO:0000313" key="7">
    <source>
        <dbReference type="EMBL" id="OQA54848.1"/>
    </source>
</evidence>
<feature type="transmembrane region" description="Helical" evidence="6">
    <location>
        <begin position="229"/>
        <end position="251"/>
    </location>
</feature>
<proteinExistence type="predicted"/>
<feature type="transmembrane region" description="Helical" evidence="6">
    <location>
        <begin position="152"/>
        <end position="172"/>
    </location>
</feature>
<feature type="transmembrane region" description="Helical" evidence="6">
    <location>
        <begin position="258"/>
        <end position="279"/>
    </location>
</feature>
<dbReference type="GO" id="GO:0022857">
    <property type="term" value="F:transmembrane transporter activity"/>
    <property type="evidence" value="ECO:0007669"/>
    <property type="project" value="InterPro"/>
</dbReference>
<evidence type="ECO:0000256" key="1">
    <source>
        <dbReference type="ARBA" id="ARBA00004651"/>
    </source>
</evidence>
<feature type="transmembrane region" description="Helical" evidence="6">
    <location>
        <begin position="12"/>
        <end position="34"/>
    </location>
</feature>
<accession>A0A1V5SK21</accession>
<feature type="transmembrane region" description="Helical" evidence="6">
    <location>
        <begin position="46"/>
        <end position="65"/>
    </location>
</feature>
<dbReference type="AlphaFoldDB" id="A0A1V5SK21"/>
<feature type="transmembrane region" description="Helical" evidence="6">
    <location>
        <begin position="285"/>
        <end position="301"/>
    </location>
</feature>
<evidence type="ECO:0000256" key="6">
    <source>
        <dbReference type="SAM" id="Phobius"/>
    </source>
</evidence>
<evidence type="ECO:0000256" key="5">
    <source>
        <dbReference type="ARBA" id="ARBA00023136"/>
    </source>
</evidence>
<keyword evidence="4 6" id="KW-1133">Transmembrane helix</keyword>